<gene>
    <name evidence="2" type="ordered locus">Turpa_2013</name>
</gene>
<feature type="domain" description="HD-GYP" evidence="1">
    <location>
        <begin position="328"/>
        <end position="423"/>
    </location>
</feature>
<proteinExistence type="predicted"/>
<dbReference type="InterPro" id="IPR003018">
    <property type="entry name" value="GAF"/>
</dbReference>
<dbReference type="PROSITE" id="PS51832">
    <property type="entry name" value="HD_GYP"/>
    <property type="match status" value="2"/>
</dbReference>
<evidence type="ECO:0000259" key="1">
    <source>
        <dbReference type="PROSITE" id="PS51832"/>
    </source>
</evidence>
<dbReference type="SUPFAM" id="SSF55781">
    <property type="entry name" value="GAF domain-like"/>
    <property type="match status" value="1"/>
</dbReference>
<organism evidence="2 3">
    <name type="scientific">Turneriella parva (strain ATCC BAA-1111 / DSM 21527 / NCTC 11395 / H)</name>
    <name type="common">Leptospira parva</name>
    <dbReference type="NCBI Taxonomy" id="869212"/>
    <lineage>
        <taxon>Bacteria</taxon>
        <taxon>Pseudomonadati</taxon>
        <taxon>Spirochaetota</taxon>
        <taxon>Spirochaetia</taxon>
        <taxon>Leptospirales</taxon>
        <taxon>Leptospiraceae</taxon>
        <taxon>Turneriella</taxon>
    </lineage>
</organism>
<dbReference type="Gene3D" id="3.30.450.40">
    <property type="match status" value="1"/>
</dbReference>
<dbReference type="STRING" id="869212.Turpa_2013"/>
<accession>I4B5V2</accession>
<feature type="domain" description="HD-GYP" evidence="1">
    <location>
        <begin position="451"/>
        <end position="654"/>
    </location>
</feature>
<dbReference type="RefSeq" id="WP_014803166.1">
    <property type="nucleotide sequence ID" value="NC_018020.1"/>
</dbReference>
<dbReference type="InterPro" id="IPR003607">
    <property type="entry name" value="HD/PDEase_dom"/>
</dbReference>
<dbReference type="PANTHER" id="PTHR43155">
    <property type="entry name" value="CYCLIC DI-GMP PHOSPHODIESTERASE PA4108-RELATED"/>
    <property type="match status" value="1"/>
</dbReference>
<dbReference type="HOGENOM" id="CLU_000445_92_13_12"/>
<dbReference type="PANTHER" id="PTHR43155:SF2">
    <property type="entry name" value="CYCLIC DI-GMP PHOSPHODIESTERASE PA4108"/>
    <property type="match status" value="1"/>
</dbReference>
<dbReference type="SUPFAM" id="SSF109604">
    <property type="entry name" value="HD-domain/PDEase-like"/>
    <property type="match status" value="1"/>
</dbReference>
<evidence type="ECO:0000313" key="3">
    <source>
        <dbReference type="Proteomes" id="UP000006048"/>
    </source>
</evidence>
<sequence>MVSHIYFDPALSRITLESFRDQVIFATINDNLAIKPRTADEEHAVVWLVTSSSLTENAQVISNWLQKYPQHRSRIIVLGDHDFSELLFSPLSEQQIHLYLPAGISMTQVRKACESQINALYAEYDRLSLQEKLANSYIEIRRLTAVGQALATERDFDRLIELVLNSAIELTSADGGSIYLSEKHGSGDKPTHIRFKKSAMQLDAGEFLLPIDKKSIAGYVALTVEPLLIDDVHNLPVDAGYTYNSEYDKAHHYYTKSMMVIPMKNHHEEVIGIIQLINRKRDADAKLTLAELKGDAVMSFTRKDYSLVSAMAGQAAVAIENNQLLQDIQNLFEGFVKASVTAIEQRDPTTSGHSFRVADYAVNIAMAVNRDTGARFNSVRFTRNQIQELRYASLLHDFGKVGVREDVLVKAKKLYPSQLELIRWRFHFIKKDVEAGVLRNMLAELKKSPAEKWPEIEARHELELQKNLLEAEEMFSAILSANEPTVLAAGSFDFLKKIAERKVKLSADHAVPYLHDNELVMLSIRKGTLDEQERQEIESHVTHTYNFLRQIPWTPNLRWVPEIAYGHHEKLNGNGYPLKRRDPEISLQTRMMTIADIYDALTAWDRPYKKAIPPEKAIDILWMEVKDGHVDSELLNVFIDAKVYARIDELRAVENR</sequence>
<dbReference type="AlphaFoldDB" id="I4B5V2"/>
<dbReference type="PATRIC" id="fig|869212.3.peg.2019"/>
<evidence type="ECO:0000313" key="2">
    <source>
        <dbReference type="EMBL" id="AFM12659.1"/>
    </source>
</evidence>
<dbReference type="Gene3D" id="1.10.3210.10">
    <property type="entry name" value="Hypothetical protein af1432"/>
    <property type="match status" value="2"/>
</dbReference>
<dbReference type="Proteomes" id="UP000006048">
    <property type="component" value="Chromosome"/>
</dbReference>
<dbReference type="InterPro" id="IPR037522">
    <property type="entry name" value="HD_GYP_dom"/>
</dbReference>
<dbReference type="InterPro" id="IPR029016">
    <property type="entry name" value="GAF-like_dom_sf"/>
</dbReference>
<dbReference type="SMART" id="SM00471">
    <property type="entry name" value="HDc"/>
    <property type="match status" value="1"/>
</dbReference>
<dbReference type="EMBL" id="CP002959">
    <property type="protein sequence ID" value="AFM12659.1"/>
    <property type="molecule type" value="Genomic_DNA"/>
</dbReference>
<dbReference type="KEGG" id="tpx:Turpa_2013"/>
<dbReference type="Pfam" id="PF13487">
    <property type="entry name" value="HD_5"/>
    <property type="match status" value="1"/>
</dbReference>
<dbReference type="Pfam" id="PF01590">
    <property type="entry name" value="GAF"/>
    <property type="match status" value="1"/>
</dbReference>
<protein>
    <submittedName>
        <fullName evidence="2">Metal dependent phosphohydrolase</fullName>
    </submittedName>
</protein>
<dbReference type="SMART" id="SM00065">
    <property type="entry name" value="GAF"/>
    <property type="match status" value="1"/>
</dbReference>
<dbReference type="OrthoDB" id="9759601at2"/>
<name>I4B5V2_TURPD</name>
<reference evidence="2 3" key="1">
    <citation type="submission" date="2012-06" db="EMBL/GenBank/DDBJ databases">
        <title>The complete chromosome of genome of Turneriella parva DSM 21527.</title>
        <authorList>
            <consortium name="US DOE Joint Genome Institute (JGI-PGF)"/>
            <person name="Lucas S."/>
            <person name="Han J."/>
            <person name="Lapidus A."/>
            <person name="Bruce D."/>
            <person name="Goodwin L."/>
            <person name="Pitluck S."/>
            <person name="Peters L."/>
            <person name="Kyrpides N."/>
            <person name="Mavromatis K."/>
            <person name="Ivanova N."/>
            <person name="Mikhailova N."/>
            <person name="Chertkov O."/>
            <person name="Detter J.C."/>
            <person name="Tapia R."/>
            <person name="Han C."/>
            <person name="Land M."/>
            <person name="Hauser L."/>
            <person name="Markowitz V."/>
            <person name="Cheng J.-F."/>
            <person name="Hugenholtz P."/>
            <person name="Woyke T."/>
            <person name="Wu D."/>
            <person name="Gronow S."/>
            <person name="Wellnitz S."/>
            <person name="Brambilla E."/>
            <person name="Klenk H.-P."/>
            <person name="Eisen J.A."/>
        </authorList>
    </citation>
    <scope>NUCLEOTIDE SEQUENCE [LARGE SCALE GENOMIC DNA]</scope>
    <source>
        <strain evidence="3">ATCC BAA-1111 / DSM 21527 / NCTC 11395 / H</strain>
    </source>
</reference>
<keyword evidence="3" id="KW-1185">Reference proteome</keyword>
<dbReference type="CDD" id="cd00077">
    <property type="entry name" value="HDc"/>
    <property type="match status" value="2"/>
</dbReference>